<dbReference type="GO" id="GO:0051740">
    <property type="term" value="F:ethylene binding"/>
    <property type="evidence" value="ECO:0007669"/>
    <property type="project" value="TreeGrafter"/>
</dbReference>
<keyword evidence="6" id="KW-0812">Transmembrane</keyword>
<feature type="transmembrane region" description="Helical" evidence="6">
    <location>
        <begin position="67"/>
        <end position="89"/>
    </location>
</feature>
<keyword evidence="3" id="KW-0547">Nucleotide-binding</keyword>
<dbReference type="Gene3D" id="1.10.287.130">
    <property type="match status" value="1"/>
</dbReference>
<dbReference type="Proteomes" id="UP000265903">
    <property type="component" value="Unassembled WGS sequence"/>
</dbReference>
<evidence type="ECO:0000313" key="9">
    <source>
        <dbReference type="Proteomes" id="UP000265903"/>
    </source>
</evidence>
<name>A0A3M2RBK3_9GAMM</name>
<sequence length="228" mass="26497">MADPASILPEWLDMTFMGHGHCYLWRSDLLALHAISDTLIAAAYFTIPLALYVLLHKRKDIEFEWMFLLFALFIFCCGVTHLMAVYNIWNGAYYLSGFLKALTAVVSLITAALVWPLIPRAMALPRPAELQAANQGLESEIVRRTESEQSLKTARRELEEQIEELTRTKQRLEQEIEQRTQLEQQQQQRQTRALERSNEDLEQFAFIASHDLREPLRKLMAFTQMLLR</sequence>
<dbReference type="EC" id="2.7.13.3" evidence="8"/>
<dbReference type="RefSeq" id="WP_114334886.1">
    <property type="nucleotide sequence ID" value="NZ_QMDL01000003.1"/>
</dbReference>
<organism evidence="8 9">
    <name type="scientific">Marinobacter litoralis</name>
    <dbReference type="NCBI Taxonomy" id="187981"/>
    <lineage>
        <taxon>Bacteria</taxon>
        <taxon>Pseudomonadati</taxon>
        <taxon>Pseudomonadota</taxon>
        <taxon>Gammaproteobacteria</taxon>
        <taxon>Pseudomonadales</taxon>
        <taxon>Marinobacteraceae</taxon>
        <taxon>Marinobacter</taxon>
    </lineage>
</organism>
<gene>
    <name evidence="8" type="primary">cph1</name>
    <name evidence="8" type="ORF">DOQ08_02111</name>
</gene>
<keyword evidence="1 8" id="KW-0808">Transferase</keyword>
<evidence type="ECO:0000256" key="1">
    <source>
        <dbReference type="ARBA" id="ARBA00022679"/>
    </source>
</evidence>
<dbReference type="SUPFAM" id="SSF47384">
    <property type="entry name" value="Homodimeric domain of signal transducing histidine kinase"/>
    <property type="match status" value="1"/>
</dbReference>
<keyword evidence="2" id="KW-0479">Metal-binding</keyword>
<dbReference type="GO" id="GO:0046872">
    <property type="term" value="F:metal ion binding"/>
    <property type="evidence" value="ECO:0007669"/>
    <property type="project" value="UniProtKB-KW"/>
</dbReference>
<dbReference type="GO" id="GO:0005524">
    <property type="term" value="F:ATP binding"/>
    <property type="evidence" value="ECO:0007669"/>
    <property type="project" value="UniProtKB-KW"/>
</dbReference>
<accession>A0A3M2RBK3</accession>
<keyword evidence="6" id="KW-0472">Membrane</keyword>
<dbReference type="PANTHER" id="PTHR24423">
    <property type="entry name" value="TWO-COMPONENT SENSOR HISTIDINE KINASE"/>
    <property type="match status" value="1"/>
</dbReference>
<evidence type="ECO:0000259" key="7">
    <source>
        <dbReference type="Pfam" id="PF25487"/>
    </source>
</evidence>
<dbReference type="GO" id="GO:0038199">
    <property type="term" value="F:ethylene receptor activity"/>
    <property type="evidence" value="ECO:0007669"/>
    <property type="project" value="TreeGrafter"/>
</dbReference>
<dbReference type="OrthoDB" id="9808408at2"/>
<dbReference type="PANTHER" id="PTHR24423:SF633">
    <property type="entry name" value="ETHYLENE RECEPTOR 2"/>
    <property type="match status" value="1"/>
</dbReference>
<feature type="coiled-coil region" evidence="5">
    <location>
        <begin position="144"/>
        <end position="192"/>
    </location>
</feature>
<dbReference type="GO" id="GO:0000155">
    <property type="term" value="F:phosphorelay sensor kinase activity"/>
    <property type="evidence" value="ECO:0007669"/>
    <property type="project" value="InterPro"/>
</dbReference>
<evidence type="ECO:0000256" key="5">
    <source>
        <dbReference type="SAM" id="Coils"/>
    </source>
</evidence>
<dbReference type="InterPro" id="IPR036097">
    <property type="entry name" value="HisK_dim/P_sf"/>
</dbReference>
<evidence type="ECO:0000256" key="6">
    <source>
        <dbReference type="SAM" id="Phobius"/>
    </source>
</evidence>
<feature type="transmembrane region" description="Helical" evidence="6">
    <location>
        <begin position="34"/>
        <end position="55"/>
    </location>
</feature>
<evidence type="ECO:0000256" key="3">
    <source>
        <dbReference type="ARBA" id="ARBA00022741"/>
    </source>
</evidence>
<keyword evidence="4" id="KW-0067">ATP-binding</keyword>
<dbReference type="InterPro" id="IPR058544">
    <property type="entry name" value="ETR1_N"/>
</dbReference>
<evidence type="ECO:0000256" key="2">
    <source>
        <dbReference type="ARBA" id="ARBA00022723"/>
    </source>
</evidence>
<feature type="transmembrane region" description="Helical" evidence="6">
    <location>
        <begin position="95"/>
        <end position="118"/>
    </location>
</feature>
<comment type="caution">
    <text evidence="8">The sequence shown here is derived from an EMBL/GenBank/DDBJ whole genome shotgun (WGS) entry which is preliminary data.</text>
</comment>
<proteinExistence type="predicted"/>
<keyword evidence="6" id="KW-1133">Transmembrane helix</keyword>
<dbReference type="EMBL" id="QMDL01000003">
    <property type="protein sequence ID" value="RMJ02648.1"/>
    <property type="molecule type" value="Genomic_DNA"/>
</dbReference>
<dbReference type="AlphaFoldDB" id="A0A3M2RBK3"/>
<feature type="domain" description="Ethylene receptor 1-like N-terminal" evidence="7">
    <location>
        <begin position="29"/>
        <end position="123"/>
    </location>
</feature>
<evidence type="ECO:0000313" key="8">
    <source>
        <dbReference type="EMBL" id="RMJ02648.1"/>
    </source>
</evidence>
<evidence type="ECO:0000256" key="4">
    <source>
        <dbReference type="ARBA" id="ARBA00022840"/>
    </source>
</evidence>
<dbReference type="Pfam" id="PF25487">
    <property type="entry name" value="ETR1_N"/>
    <property type="match status" value="1"/>
</dbReference>
<reference evidence="8 9" key="1">
    <citation type="submission" date="2018-08" db="EMBL/GenBank/DDBJ databases">
        <title>Whole Genome Sequence of the Moderate Halophilic Marine Bacterium Marinobacter litoralis Sw-45.</title>
        <authorList>
            <person name="Musa H."/>
        </authorList>
    </citation>
    <scope>NUCLEOTIDE SEQUENCE [LARGE SCALE GENOMIC DNA]</scope>
    <source>
        <strain evidence="8 9">Sw-45</strain>
    </source>
</reference>
<keyword evidence="5" id="KW-0175">Coiled coil</keyword>
<keyword evidence="9" id="KW-1185">Reference proteome</keyword>
<protein>
    <submittedName>
        <fullName evidence="8">Phytochrome-like protein cph1</fullName>
        <ecNumber evidence="8">2.7.13.3</ecNumber>
    </submittedName>
</protein>